<evidence type="ECO:0000313" key="8">
    <source>
        <dbReference type="EMBL" id="QEH37236.1"/>
    </source>
</evidence>
<keyword evidence="6" id="KW-0325">Glycoprotein</keyword>
<keyword evidence="2" id="KW-0479">Metal-binding</keyword>
<dbReference type="CDD" id="cd11010">
    <property type="entry name" value="S1-P1_nuclease"/>
    <property type="match status" value="1"/>
</dbReference>
<dbReference type="GO" id="GO:0003676">
    <property type="term" value="F:nucleic acid binding"/>
    <property type="evidence" value="ECO:0007669"/>
    <property type="project" value="InterPro"/>
</dbReference>
<evidence type="ECO:0000256" key="4">
    <source>
        <dbReference type="ARBA" id="ARBA00022801"/>
    </source>
</evidence>
<dbReference type="KEGG" id="agv:OJF2_58230"/>
<proteinExistence type="predicted"/>
<dbReference type="Proteomes" id="UP000324233">
    <property type="component" value="Chromosome"/>
</dbReference>
<dbReference type="InterPro" id="IPR003154">
    <property type="entry name" value="S1/P1nuclease"/>
</dbReference>
<dbReference type="GO" id="GO:0046872">
    <property type="term" value="F:metal ion binding"/>
    <property type="evidence" value="ECO:0007669"/>
    <property type="project" value="UniProtKB-KW"/>
</dbReference>
<dbReference type="Gene3D" id="1.10.575.10">
    <property type="entry name" value="P1 Nuclease"/>
    <property type="match status" value="1"/>
</dbReference>
<dbReference type="GO" id="GO:0004519">
    <property type="term" value="F:endonuclease activity"/>
    <property type="evidence" value="ECO:0007669"/>
    <property type="project" value="UniProtKB-KW"/>
</dbReference>
<keyword evidence="5" id="KW-1015">Disulfide bond</keyword>
<evidence type="ECO:0000313" key="9">
    <source>
        <dbReference type="Proteomes" id="UP000324233"/>
    </source>
</evidence>
<dbReference type="GO" id="GO:0006308">
    <property type="term" value="P:DNA catabolic process"/>
    <property type="evidence" value="ECO:0007669"/>
    <property type="project" value="InterPro"/>
</dbReference>
<name>A0A5B9W9N3_9BACT</name>
<dbReference type="EMBL" id="CP042997">
    <property type="protein sequence ID" value="QEH37236.1"/>
    <property type="molecule type" value="Genomic_DNA"/>
</dbReference>
<dbReference type="SUPFAM" id="SSF48537">
    <property type="entry name" value="Phospholipase C/P1 nuclease"/>
    <property type="match status" value="1"/>
</dbReference>
<reference evidence="8 9" key="1">
    <citation type="submission" date="2019-08" db="EMBL/GenBank/DDBJ databases">
        <title>Deep-cultivation of Planctomycetes and their phenomic and genomic characterization uncovers novel biology.</title>
        <authorList>
            <person name="Wiegand S."/>
            <person name="Jogler M."/>
            <person name="Boedeker C."/>
            <person name="Pinto D."/>
            <person name="Vollmers J."/>
            <person name="Rivas-Marin E."/>
            <person name="Kohn T."/>
            <person name="Peeters S.H."/>
            <person name="Heuer A."/>
            <person name="Rast P."/>
            <person name="Oberbeckmann S."/>
            <person name="Bunk B."/>
            <person name="Jeske O."/>
            <person name="Meyerdierks A."/>
            <person name="Storesund J.E."/>
            <person name="Kallscheuer N."/>
            <person name="Luecker S."/>
            <person name="Lage O.M."/>
            <person name="Pohl T."/>
            <person name="Merkel B.J."/>
            <person name="Hornburger P."/>
            <person name="Mueller R.-W."/>
            <person name="Bruemmer F."/>
            <person name="Labrenz M."/>
            <person name="Spormann A.M."/>
            <person name="Op den Camp H."/>
            <person name="Overmann J."/>
            <person name="Amann R."/>
            <person name="Jetten M.S.M."/>
            <person name="Mascher T."/>
            <person name="Medema M.H."/>
            <person name="Devos D.P."/>
            <person name="Kaster A.-K."/>
            <person name="Ovreas L."/>
            <person name="Rohde M."/>
            <person name="Galperin M.Y."/>
            <person name="Jogler C."/>
        </authorList>
    </citation>
    <scope>NUCLEOTIDE SEQUENCE [LARGE SCALE GENOMIC DNA]</scope>
    <source>
        <strain evidence="8 9">OJF2</strain>
    </source>
</reference>
<evidence type="ECO:0000256" key="3">
    <source>
        <dbReference type="ARBA" id="ARBA00022759"/>
    </source>
</evidence>
<keyword evidence="3" id="KW-0255">Endonuclease</keyword>
<keyword evidence="1" id="KW-0540">Nuclease</keyword>
<keyword evidence="4" id="KW-0378">Hydrolase</keyword>
<feature type="region of interest" description="Disordered" evidence="7">
    <location>
        <begin position="286"/>
        <end position="317"/>
    </location>
</feature>
<accession>A0A5B9W9N3</accession>
<evidence type="ECO:0000256" key="5">
    <source>
        <dbReference type="ARBA" id="ARBA00023157"/>
    </source>
</evidence>
<evidence type="ECO:0000256" key="7">
    <source>
        <dbReference type="SAM" id="MobiDB-lite"/>
    </source>
</evidence>
<dbReference type="PANTHER" id="PTHR33146">
    <property type="entry name" value="ENDONUCLEASE 4"/>
    <property type="match status" value="1"/>
</dbReference>
<protein>
    <submittedName>
        <fullName evidence="8">S1/P1 Nuclease</fullName>
    </submittedName>
</protein>
<dbReference type="Pfam" id="PF02265">
    <property type="entry name" value="S1-P1_nuclease"/>
    <property type="match status" value="1"/>
</dbReference>
<evidence type="ECO:0000256" key="1">
    <source>
        <dbReference type="ARBA" id="ARBA00022722"/>
    </source>
</evidence>
<keyword evidence="9" id="KW-1185">Reference proteome</keyword>
<gene>
    <name evidence="8" type="ORF">OJF2_58230</name>
</gene>
<dbReference type="PANTHER" id="PTHR33146:SF26">
    <property type="entry name" value="ENDONUCLEASE 4"/>
    <property type="match status" value="1"/>
</dbReference>
<dbReference type="InterPro" id="IPR008947">
    <property type="entry name" value="PLipase_C/P1_nuclease_dom_sf"/>
</dbReference>
<organism evidence="8 9">
    <name type="scientific">Aquisphaera giovannonii</name>
    <dbReference type="NCBI Taxonomy" id="406548"/>
    <lineage>
        <taxon>Bacteria</taxon>
        <taxon>Pseudomonadati</taxon>
        <taxon>Planctomycetota</taxon>
        <taxon>Planctomycetia</taxon>
        <taxon>Isosphaerales</taxon>
        <taxon>Isosphaeraceae</taxon>
        <taxon>Aquisphaera</taxon>
    </lineage>
</organism>
<dbReference type="AlphaFoldDB" id="A0A5B9W9N3"/>
<dbReference type="GO" id="GO:0016788">
    <property type="term" value="F:hydrolase activity, acting on ester bonds"/>
    <property type="evidence" value="ECO:0007669"/>
    <property type="project" value="InterPro"/>
</dbReference>
<evidence type="ECO:0000256" key="6">
    <source>
        <dbReference type="ARBA" id="ARBA00023180"/>
    </source>
</evidence>
<sequence length="317" mass="34914">MMGRPPRRDVTFARRATSAWAFGAALAAVTIGLAAPGPALGWGRNAHRAATRVAESRLTPEARAAVRELLEPGESLVDASTWADENSRNIPGSANWHFVNVPIASPRYTPADCRGNCVVSRLEEFRRILADRNAPRARRQMALRYVVHLVEDAHQPLHVGDRRDRGGNNVQLTFFRDDFTNLHQVWDSGLLREGYRGERALADALFDLARLPAARDWTKGGVEDWVNESLEAARQAYKVPGSGETLRSGMRIGREYEEANLPVATRRLAQAGVRLSEILNEALMPPRKNAVPAPHFPRPGQSRPVPTPPPAGIRGNG</sequence>
<evidence type="ECO:0000256" key="2">
    <source>
        <dbReference type="ARBA" id="ARBA00022723"/>
    </source>
</evidence>
<dbReference type="RefSeq" id="WP_246196202.1">
    <property type="nucleotide sequence ID" value="NZ_CP042997.1"/>
</dbReference>